<evidence type="ECO:0000313" key="1">
    <source>
        <dbReference type="EMBL" id="BAS28561.1"/>
    </source>
</evidence>
<reference evidence="2" key="2">
    <citation type="journal article" date="2016" name="Int. J. Syst. Evol. Microbiol.">
        <title>Complete genome sequence and cell structure of Limnochorda pilosa, a Gram-negative spore-former within the phylum Firmicutes.</title>
        <authorList>
            <person name="Watanabe M."/>
            <person name="Kojima H."/>
            <person name="Fukui M."/>
        </authorList>
    </citation>
    <scope>NUCLEOTIDE SEQUENCE [LARGE SCALE GENOMIC DNA]</scope>
    <source>
        <strain evidence="2">HC45</strain>
    </source>
</reference>
<evidence type="ECO:0000313" key="2">
    <source>
        <dbReference type="Proteomes" id="UP000065807"/>
    </source>
</evidence>
<sequence>MRLLETALAESGGLLLLGLALILAGALVESRAILLVTAGSGALP</sequence>
<dbReference type="Proteomes" id="UP000065807">
    <property type="component" value="Chromosome"/>
</dbReference>
<gene>
    <name evidence="1" type="ORF">LIP_2731</name>
</gene>
<dbReference type="RefSeq" id="WP_269433343.1">
    <property type="nucleotide sequence ID" value="NZ_AP014924.1"/>
</dbReference>
<dbReference type="AlphaFoldDB" id="A0A0K2SN71"/>
<keyword evidence="2" id="KW-1185">Reference proteome</keyword>
<dbReference type="STRING" id="1555112.LIP_2731"/>
<accession>A0A0K2SN71</accession>
<dbReference type="EMBL" id="AP014924">
    <property type="protein sequence ID" value="BAS28561.1"/>
    <property type="molecule type" value="Genomic_DNA"/>
</dbReference>
<organism evidence="1 2">
    <name type="scientific">Limnochorda pilosa</name>
    <dbReference type="NCBI Taxonomy" id="1555112"/>
    <lineage>
        <taxon>Bacteria</taxon>
        <taxon>Bacillati</taxon>
        <taxon>Bacillota</taxon>
        <taxon>Limnochordia</taxon>
        <taxon>Limnochordales</taxon>
        <taxon>Limnochordaceae</taxon>
        <taxon>Limnochorda</taxon>
    </lineage>
</organism>
<dbReference type="KEGG" id="lpil:LIP_2731"/>
<proteinExistence type="predicted"/>
<protein>
    <submittedName>
        <fullName evidence="1">Uncharacterized protein</fullName>
    </submittedName>
</protein>
<reference evidence="2" key="1">
    <citation type="submission" date="2015-07" db="EMBL/GenBank/DDBJ databases">
        <title>Complete genome sequence and phylogenetic analysis of Limnochorda pilosa.</title>
        <authorList>
            <person name="Watanabe M."/>
            <person name="Kojima H."/>
            <person name="Fukui M."/>
        </authorList>
    </citation>
    <scope>NUCLEOTIDE SEQUENCE [LARGE SCALE GENOMIC DNA]</scope>
    <source>
        <strain evidence="2">HC45</strain>
    </source>
</reference>
<name>A0A0K2SN71_LIMPI</name>